<evidence type="ECO:0000259" key="7">
    <source>
        <dbReference type="Pfam" id="PF05986"/>
    </source>
</evidence>
<feature type="region of interest" description="Disordered" evidence="6">
    <location>
        <begin position="464"/>
        <end position="571"/>
    </location>
</feature>
<keyword evidence="5" id="KW-0272">Extracellular matrix</keyword>
<dbReference type="InterPro" id="IPR050439">
    <property type="entry name" value="ADAMTS_ADAMTS-like"/>
</dbReference>
<dbReference type="InterPro" id="IPR036383">
    <property type="entry name" value="TSP1_rpt_sf"/>
</dbReference>
<evidence type="ECO:0000256" key="5">
    <source>
        <dbReference type="ARBA" id="ARBA00022869"/>
    </source>
</evidence>
<keyword evidence="4" id="KW-0677">Repeat</keyword>
<dbReference type="Gene3D" id="2.60.120.830">
    <property type="match status" value="1"/>
</dbReference>
<dbReference type="PANTHER" id="PTHR13723:SF281">
    <property type="entry name" value="PAPILIN"/>
    <property type="match status" value="1"/>
</dbReference>
<dbReference type="FunFam" id="2.60.120.830:FF:000001">
    <property type="entry name" value="A disintegrin and metalloproteinase with thrombospondin motifs 1"/>
    <property type="match status" value="1"/>
</dbReference>
<dbReference type="Gene3D" id="2.20.100.10">
    <property type="entry name" value="Thrombospondin type-1 (TSP1) repeat"/>
    <property type="match status" value="4"/>
</dbReference>
<name>A0A8J5MQK4_HOMAM</name>
<reference evidence="8" key="1">
    <citation type="journal article" date="2021" name="Sci. Adv.">
        <title>The American lobster genome reveals insights on longevity, neural, and immune adaptations.</title>
        <authorList>
            <person name="Polinski J.M."/>
            <person name="Zimin A.V."/>
            <person name="Clark K.F."/>
            <person name="Kohn A.B."/>
            <person name="Sadowski N."/>
            <person name="Timp W."/>
            <person name="Ptitsyn A."/>
            <person name="Khanna P."/>
            <person name="Romanova D.Y."/>
            <person name="Williams P."/>
            <person name="Greenwood S.J."/>
            <person name="Moroz L.L."/>
            <person name="Walt D.R."/>
            <person name="Bodnar A.G."/>
        </authorList>
    </citation>
    <scope>NUCLEOTIDE SEQUENCE</scope>
    <source>
        <strain evidence="8">GMGI-L3</strain>
    </source>
</reference>
<evidence type="ECO:0000313" key="9">
    <source>
        <dbReference type="Proteomes" id="UP000747542"/>
    </source>
</evidence>
<organism evidence="8 9">
    <name type="scientific">Homarus americanus</name>
    <name type="common">American lobster</name>
    <dbReference type="NCBI Taxonomy" id="6706"/>
    <lineage>
        <taxon>Eukaryota</taxon>
        <taxon>Metazoa</taxon>
        <taxon>Ecdysozoa</taxon>
        <taxon>Arthropoda</taxon>
        <taxon>Crustacea</taxon>
        <taxon>Multicrustacea</taxon>
        <taxon>Malacostraca</taxon>
        <taxon>Eumalacostraca</taxon>
        <taxon>Eucarida</taxon>
        <taxon>Decapoda</taxon>
        <taxon>Pleocyemata</taxon>
        <taxon>Astacidea</taxon>
        <taxon>Nephropoidea</taxon>
        <taxon>Nephropidae</taxon>
        <taxon>Homarus</taxon>
    </lineage>
</organism>
<evidence type="ECO:0000256" key="3">
    <source>
        <dbReference type="ARBA" id="ARBA00022729"/>
    </source>
</evidence>
<dbReference type="SUPFAM" id="SSF82895">
    <property type="entry name" value="TSP-1 type 1 repeat"/>
    <property type="match status" value="5"/>
</dbReference>
<evidence type="ECO:0000313" key="8">
    <source>
        <dbReference type="EMBL" id="KAG7160085.1"/>
    </source>
</evidence>
<dbReference type="Proteomes" id="UP000747542">
    <property type="component" value="Unassembled WGS sequence"/>
</dbReference>
<keyword evidence="9" id="KW-1185">Reference proteome</keyword>
<comment type="subcellular location">
    <subcellularLocation>
        <location evidence="1">Secreted</location>
        <location evidence="1">Extracellular space</location>
        <location evidence="1">Extracellular matrix</location>
        <location evidence="1">Basement membrane</location>
    </subcellularLocation>
</comment>
<gene>
    <name evidence="8" type="primary">Ppn-L3</name>
    <name evidence="8" type="ORF">Hamer_G012619</name>
</gene>
<dbReference type="PROSITE" id="PS50092">
    <property type="entry name" value="TSP1"/>
    <property type="match status" value="4"/>
</dbReference>
<proteinExistence type="predicted"/>
<keyword evidence="5" id="KW-0084">Basement membrane</keyword>
<dbReference type="GO" id="GO:0004222">
    <property type="term" value="F:metalloendopeptidase activity"/>
    <property type="evidence" value="ECO:0007669"/>
    <property type="project" value="TreeGrafter"/>
</dbReference>
<accession>A0A8J5MQK4</accession>
<keyword evidence="2" id="KW-0964">Secreted</keyword>
<dbReference type="Pfam" id="PF05986">
    <property type="entry name" value="ADAMTS_spacer1"/>
    <property type="match status" value="1"/>
</dbReference>
<keyword evidence="3" id="KW-0732">Signal</keyword>
<comment type="caution">
    <text evidence="8">The sequence shown here is derived from an EMBL/GenBank/DDBJ whole genome shotgun (WGS) entry which is preliminary data.</text>
</comment>
<dbReference type="PANTHER" id="PTHR13723">
    <property type="entry name" value="ADAMTS A DISINTEGRIN AND METALLOPROTEASE WITH THROMBOSPONDIN MOTIFS PROTEASE"/>
    <property type="match status" value="1"/>
</dbReference>
<feature type="non-terminal residue" evidence="8">
    <location>
        <position position="1"/>
    </location>
</feature>
<dbReference type="EMBL" id="JAHLQT010031643">
    <property type="protein sequence ID" value="KAG7160085.1"/>
    <property type="molecule type" value="Genomic_DNA"/>
</dbReference>
<evidence type="ECO:0000256" key="6">
    <source>
        <dbReference type="SAM" id="MobiDB-lite"/>
    </source>
</evidence>
<feature type="compositionally biased region" description="Acidic residues" evidence="6">
    <location>
        <begin position="507"/>
        <end position="529"/>
    </location>
</feature>
<evidence type="ECO:0000256" key="4">
    <source>
        <dbReference type="ARBA" id="ARBA00022737"/>
    </source>
</evidence>
<evidence type="ECO:0000256" key="1">
    <source>
        <dbReference type="ARBA" id="ARBA00004302"/>
    </source>
</evidence>
<dbReference type="GO" id="GO:0006508">
    <property type="term" value="P:proteolysis"/>
    <property type="evidence" value="ECO:0007669"/>
    <property type="project" value="TreeGrafter"/>
</dbReference>
<protein>
    <submittedName>
        <fullName evidence="8">Papilin-like 3</fullName>
    </submittedName>
</protein>
<sequence>MQVGCDHILGSSAQEDNCRVCGGDGSTCNTITGDFMQKTLTVGYNDIVLIPAGATNIYVEEVKASNNYLAVRNMTGFFYLNGNWRIDFPRARNFCGTTFHYERKADGVGIFAPEVLRAKGPTTEPLFIVILYQESNPGITYEYSVPKEVTQSEAETYDWLFGTYGECSVECGGGHMTRNVTCARTSDFQAVAEYLCDPRLEPVSNKTCNDHPCQASWQFEEWTPCTSSCGTAGWQFRHLYCGQKFAEGRLSIVNDSVCNALHGPKPQTVRECNKDSVCASWHVGEWTPCNKLCGVGHQFRKVRCHVRSGSDIKVLDDTVCSEEKPEKEKPCEGIPCSGVDWVASDWTGCGNSCSQEKETRSALCVSQKGKVVKKEFCSAARMPPTSRNCTDATECEFRWYASDWSVCNRECGGGNKHRKILCYVGNKQATAIQCDGNIIPYSIDSCNNNPCGDDEVLGMGSRVDVESEDDSWCDGDEAKEESGDGMDASGDTPKDTSSGEADSGSEMLEETSAEDVGDDAGSGEEETGGSDESKSESESDESGSYEIKLDDLSSEEISSTGDQGNGSSEAVLSDKTFLTNREKRSHLEVISDVVRLLRASQLIHW</sequence>
<dbReference type="FunFam" id="2.20.100.10:FF:000005">
    <property type="entry name" value="ADAM metallopeptidase with thrombospondin type 1 motif 9"/>
    <property type="match status" value="1"/>
</dbReference>
<feature type="compositionally biased region" description="Polar residues" evidence="6">
    <location>
        <begin position="555"/>
        <end position="570"/>
    </location>
</feature>
<dbReference type="GO" id="GO:0030198">
    <property type="term" value="P:extracellular matrix organization"/>
    <property type="evidence" value="ECO:0007669"/>
    <property type="project" value="TreeGrafter"/>
</dbReference>
<dbReference type="InterPro" id="IPR000884">
    <property type="entry name" value="TSP1_rpt"/>
</dbReference>
<evidence type="ECO:0000256" key="2">
    <source>
        <dbReference type="ARBA" id="ARBA00022525"/>
    </source>
</evidence>
<feature type="compositionally biased region" description="Acidic residues" evidence="6">
    <location>
        <begin position="466"/>
        <end position="479"/>
    </location>
</feature>
<dbReference type="AlphaFoldDB" id="A0A8J5MQK4"/>
<dbReference type="InterPro" id="IPR010294">
    <property type="entry name" value="ADAMTS_spacer1"/>
</dbReference>
<dbReference type="Pfam" id="PF19030">
    <property type="entry name" value="TSP1_ADAMTS"/>
    <property type="match status" value="5"/>
</dbReference>
<dbReference type="GO" id="GO:0005604">
    <property type="term" value="C:basement membrane"/>
    <property type="evidence" value="ECO:0007669"/>
    <property type="project" value="UniProtKB-SubCell"/>
</dbReference>
<feature type="domain" description="ADAMTS/ADAMTS-like Spacer 1" evidence="7">
    <location>
        <begin position="30"/>
        <end position="146"/>
    </location>
</feature>
<dbReference type="SMART" id="SM00209">
    <property type="entry name" value="TSP1"/>
    <property type="match status" value="5"/>
</dbReference>